<comment type="caution">
    <text evidence="6">The sequence shown here is derived from an EMBL/GenBank/DDBJ whole genome shotgun (WGS) entry which is preliminary data.</text>
</comment>
<gene>
    <name evidence="6" type="ORF">BWQ96_07987</name>
</gene>
<dbReference type="EMBL" id="NBIV01000169">
    <property type="protein sequence ID" value="PXF42268.1"/>
    <property type="molecule type" value="Genomic_DNA"/>
</dbReference>
<sequence>MTRKRFDKAGAKKKKIPREEDAALRLTHLIAASAILSENAPSVSRFYAHASKQICRRVNMTLDSVTVKRLFCKKCNTCLIPGVGTPQPTYRIASRRERHLVIKCGRCGVLKRYLARSPAQESKRKRKDKVLDTERDSDSAGYDAMEEDSRGRVRGPIGRTSAAPAANQGRNSWSGWASQKCMMQ</sequence>
<accession>A0A2V3IJP4</accession>
<dbReference type="Proteomes" id="UP000247409">
    <property type="component" value="Unassembled WGS sequence"/>
</dbReference>
<keyword evidence="7" id="KW-1185">Reference proteome</keyword>
<evidence type="ECO:0000256" key="3">
    <source>
        <dbReference type="ARBA" id="ARBA00022833"/>
    </source>
</evidence>
<evidence type="ECO:0000256" key="2">
    <source>
        <dbReference type="ARBA" id="ARBA00022723"/>
    </source>
</evidence>
<dbReference type="GO" id="GO:0008033">
    <property type="term" value="P:tRNA processing"/>
    <property type="evidence" value="ECO:0007669"/>
    <property type="project" value="UniProtKB-KW"/>
</dbReference>
<dbReference type="STRING" id="448386.A0A2V3IJP4"/>
<proteinExistence type="inferred from homology"/>
<dbReference type="Gene3D" id="6.20.50.20">
    <property type="match status" value="1"/>
</dbReference>
<dbReference type="Pfam" id="PF04032">
    <property type="entry name" value="Rpr2"/>
    <property type="match status" value="1"/>
</dbReference>
<dbReference type="PANTHER" id="PTHR14742:SF0">
    <property type="entry name" value="RIBONUCLEASE P PROTEIN SUBUNIT P21"/>
    <property type="match status" value="1"/>
</dbReference>
<reference evidence="6 7" key="1">
    <citation type="journal article" date="2018" name="Mol. Biol. Evol.">
        <title>Analysis of the draft genome of the red seaweed Gracilariopsis chorda provides insights into genome size evolution in Rhodophyta.</title>
        <authorList>
            <person name="Lee J."/>
            <person name="Yang E.C."/>
            <person name="Graf L."/>
            <person name="Yang J.H."/>
            <person name="Qiu H."/>
            <person name="Zel Zion U."/>
            <person name="Chan C.X."/>
            <person name="Stephens T.G."/>
            <person name="Weber A.P.M."/>
            <person name="Boo G.H."/>
            <person name="Boo S.M."/>
            <person name="Kim K.M."/>
            <person name="Shin Y."/>
            <person name="Jung M."/>
            <person name="Lee S.J."/>
            <person name="Yim H.S."/>
            <person name="Lee J.H."/>
            <person name="Bhattacharya D."/>
            <person name="Yoon H.S."/>
        </authorList>
    </citation>
    <scope>NUCLEOTIDE SEQUENCE [LARGE SCALE GENOMIC DNA]</scope>
    <source>
        <strain evidence="6 7">SKKU-2015</strain>
        <tissue evidence="6">Whole body</tissue>
    </source>
</reference>
<protein>
    <submittedName>
        <fullName evidence="6">Ribonuclease P protein component 4</fullName>
    </submittedName>
</protein>
<dbReference type="GO" id="GO:0046872">
    <property type="term" value="F:metal ion binding"/>
    <property type="evidence" value="ECO:0007669"/>
    <property type="project" value="UniProtKB-KW"/>
</dbReference>
<dbReference type="AlphaFoldDB" id="A0A2V3IJP4"/>
<keyword evidence="3" id="KW-0862">Zinc</keyword>
<keyword evidence="2" id="KW-0479">Metal-binding</keyword>
<evidence type="ECO:0000313" key="6">
    <source>
        <dbReference type="EMBL" id="PXF42268.1"/>
    </source>
</evidence>
<feature type="compositionally biased region" description="Polar residues" evidence="5">
    <location>
        <begin position="168"/>
        <end position="177"/>
    </location>
</feature>
<dbReference type="PANTHER" id="PTHR14742">
    <property type="entry name" value="RIBONUCLEASE P SUBUNIT P21"/>
    <property type="match status" value="1"/>
</dbReference>
<evidence type="ECO:0000256" key="1">
    <source>
        <dbReference type="ARBA" id="ARBA00022694"/>
    </source>
</evidence>
<dbReference type="GO" id="GO:1990904">
    <property type="term" value="C:ribonucleoprotein complex"/>
    <property type="evidence" value="ECO:0007669"/>
    <property type="project" value="UniProtKB-ARBA"/>
</dbReference>
<dbReference type="OrthoDB" id="128536at2759"/>
<feature type="compositionally biased region" description="Basic and acidic residues" evidence="5">
    <location>
        <begin position="129"/>
        <end position="138"/>
    </location>
</feature>
<dbReference type="InterPro" id="IPR007175">
    <property type="entry name" value="Rpr2/Snm1/Rpp21"/>
</dbReference>
<evidence type="ECO:0000256" key="4">
    <source>
        <dbReference type="ARBA" id="ARBA00038402"/>
    </source>
</evidence>
<name>A0A2V3IJP4_9FLOR</name>
<dbReference type="GO" id="GO:1902555">
    <property type="term" value="C:endoribonuclease complex"/>
    <property type="evidence" value="ECO:0007669"/>
    <property type="project" value="UniProtKB-ARBA"/>
</dbReference>
<feature type="region of interest" description="Disordered" evidence="5">
    <location>
        <begin position="118"/>
        <end position="184"/>
    </location>
</feature>
<evidence type="ECO:0000313" key="7">
    <source>
        <dbReference type="Proteomes" id="UP000247409"/>
    </source>
</evidence>
<comment type="similarity">
    <text evidence="4">Belongs to the eukaryotic/archaeal RNase P protein component 4 family.</text>
</comment>
<evidence type="ECO:0000256" key="5">
    <source>
        <dbReference type="SAM" id="MobiDB-lite"/>
    </source>
</evidence>
<keyword evidence="1" id="KW-0819">tRNA processing</keyword>
<organism evidence="6 7">
    <name type="scientific">Gracilariopsis chorda</name>
    <dbReference type="NCBI Taxonomy" id="448386"/>
    <lineage>
        <taxon>Eukaryota</taxon>
        <taxon>Rhodophyta</taxon>
        <taxon>Florideophyceae</taxon>
        <taxon>Rhodymeniophycidae</taxon>
        <taxon>Gracilariales</taxon>
        <taxon>Gracilariaceae</taxon>
        <taxon>Gracilariopsis</taxon>
    </lineage>
</organism>